<comment type="caution">
    <text evidence="1">The sequence shown here is derived from an EMBL/GenBank/DDBJ whole genome shotgun (WGS) entry which is preliminary data.</text>
</comment>
<protein>
    <submittedName>
        <fullName evidence="1">Uncharacterized protein</fullName>
    </submittedName>
</protein>
<evidence type="ECO:0000313" key="1">
    <source>
        <dbReference type="EMBL" id="GAI94246.1"/>
    </source>
</evidence>
<proteinExistence type="predicted"/>
<accession>X1TS86</accession>
<dbReference type="EMBL" id="BARW01020664">
    <property type="protein sequence ID" value="GAI94246.1"/>
    <property type="molecule type" value="Genomic_DNA"/>
</dbReference>
<gene>
    <name evidence="1" type="ORF">S12H4_34862</name>
</gene>
<dbReference type="AlphaFoldDB" id="X1TS86"/>
<reference evidence="1" key="1">
    <citation type="journal article" date="2014" name="Front. Microbiol.">
        <title>High frequency of phylogenetically diverse reductive dehalogenase-homologous genes in deep subseafloor sedimentary metagenomes.</title>
        <authorList>
            <person name="Kawai M."/>
            <person name="Futagami T."/>
            <person name="Toyoda A."/>
            <person name="Takaki Y."/>
            <person name="Nishi S."/>
            <person name="Hori S."/>
            <person name="Arai W."/>
            <person name="Tsubouchi T."/>
            <person name="Morono Y."/>
            <person name="Uchiyama I."/>
            <person name="Ito T."/>
            <person name="Fujiyama A."/>
            <person name="Inagaki F."/>
            <person name="Takami H."/>
        </authorList>
    </citation>
    <scope>NUCLEOTIDE SEQUENCE</scope>
    <source>
        <strain evidence="1">Expedition CK06-06</strain>
    </source>
</reference>
<sequence length="71" mass="7990">ARVDVDESMDFISYTAYADIDTSPISPDTNYDIEAKIEEYTPETLVGIENVIDVLGEAEFQSFEITSYDKV</sequence>
<feature type="non-terminal residue" evidence="1">
    <location>
        <position position="1"/>
    </location>
</feature>
<name>X1TS86_9ZZZZ</name>
<organism evidence="1">
    <name type="scientific">marine sediment metagenome</name>
    <dbReference type="NCBI Taxonomy" id="412755"/>
    <lineage>
        <taxon>unclassified sequences</taxon>
        <taxon>metagenomes</taxon>
        <taxon>ecological metagenomes</taxon>
    </lineage>
</organism>